<dbReference type="AlphaFoldDB" id="A0A392UTT7"/>
<protein>
    <submittedName>
        <fullName evidence="1">Uncharacterized protein</fullName>
    </submittedName>
</protein>
<comment type="caution">
    <text evidence="1">The sequence shown here is derived from an EMBL/GenBank/DDBJ whole genome shotgun (WGS) entry which is preliminary data.</text>
</comment>
<sequence>WLLPVVGSNSVAVLVQFKNDSSMSKPFLP</sequence>
<evidence type="ECO:0000313" key="1">
    <source>
        <dbReference type="EMBL" id="MCI75750.1"/>
    </source>
</evidence>
<organism evidence="1 2">
    <name type="scientific">Trifolium medium</name>
    <dbReference type="NCBI Taxonomy" id="97028"/>
    <lineage>
        <taxon>Eukaryota</taxon>
        <taxon>Viridiplantae</taxon>
        <taxon>Streptophyta</taxon>
        <taxon>Embryophyta</taxon>
        <taxon>Tracheophyta</taxon>
        <taxon>Spermatophyta</taxon>
        <taxon>Magnoliopsida</taxon>
        <taxon>eudicotyledons</taxon>
        <taxon>Gunneridae</taxon>
        <taxon>Pentapetalae</taxon>
        <taxon>rosids</taxon>
        <taxon>fabids</taxon>
        <taxon>Fabales</taxon>
        <taxon>Fabaceae</taxon>
        <taxon>Papilionoideae</taxon>
        <taxon>50 kb inversion clade</taxon>
        <taxon>NPAAA clade</taxon>
        <taxon>Hologalegina</taxon>
        <taxon>IRL clade</taxon>
        <taxon>Trifolieae</taxon>
        <taxon>Trifolium</taxon>
    </lineage>
</organism>
<accession>A0A392UTT7</accession>
<dbReference type="EMBL" id="LXQA010890320">
    <property type="protein sequence ID" value="MCI75750.1"/>
    <property type="molecule type" value="Genomic_DNA"/>
</dbReference>
<evidence type="ECO:0000313" key="2">
    <source>
        <dbReference type="Proteomes" id="UP000265520"/>
    </source>
</evidence>
<reference evidence="1 2" key="1">
    <citation type="journal article" date="2018" name="Front. Plant Sci.">
        <title>Red Clover (Trifolium pratense) and Zigzag Clover (T. medium) - A Picture of Genomic Similarities and Differences.</title>
        <authorList>
            <person name="Dluhosova J."/>
            <person name="Istvanek J."/>
            <person name="Nedelnik J."/>
            <person name="Repkova J."/>
        </authorList>
    </citation>
    <scope>NUCLEOTIDE SEQUENCE [LARGE SCALE GENOMIC DNA]</scope>
    <source>
        <strain evidence="2">cv. 10/8</strain>
        <tissue evidence="1">Leaf</tissue>
    </source>
</reference>
<feature type="non-terminal residue" evidence="1">
    <location>
        <position position="1"/>
    </location>
</feature>
<name>A0A392UTT7_9FABA</name>
<dbReference type="Proteomes" id="UP000265520">
    <property type="component" value="Unassembled WGS sequence"/>
</dbReference>
<keyword evidence="2" id="KW-1185">Reference proteome</keyword>
<proteinExistence type="predicted"/>